<reference evidence="1" key="1">
    <citation type="submission" date="2021-04" db="EMBL/GenBank/DDBJ databases">
        <title>Genomic insights into ecological role and evolution of a novel Thermoplasmata order Candidatus Sysuiplasmatales.</title>
        <authorList>
            <person name="Yuan Y."/>
        </authorList>
    </citation>
    <scope>NUCLEOTIDE SEQUENCE</scope>
    <source>
        <strain evidence="1">YP2-bin.285</strain>
    </source>
</reference>
<comment type="caution">
    <text evidence="1">The sequence shown here is derived from an EMBL/GenBank/DDBJ whole genome shotgun (WGS) entry which is preliminary data.</text>
</comment>
<evidence type="ECO:0008006" key="3">
    <source>
        <dbReference type="Google" id="ProtNLM"/>
    </source>
</evidence>
<accession>A0A8J7YLG3</accession>
<organism evidence="1 2">
    <name type="scientific">Candidatus Sysuiplasma superficiale</name>
    <dbReference type="NCBI Taxonomy" id="2823368"/>
    <lineage>
        <taxon>Archaea</taxon>
        <taxon>Methanobacteriati</taxon>
        <taxon>Thermoplasmatota</taxon>
        <taxon>Thermoplasmata</taxon>
        <taxon>Candidatus Sysuiplasmatales</taxon>
        <taxon>Candidatus Sysuiplasmataceae</taxon>
        <taxon>Candidatus Sysuiplasma</taxon>
    </lineage>
</organism>
<dbReference type="EMBL" id="JAGVSJ010000043">
    <property type="protein sequence ID" value="MBX8632634.1"/>
    <property type="molecule type" value="Genomic_DNA"/>
</dbReference>
<dbReference type="Proteomes" id="UP000716004">
    <property type="component" value="Unassembled WGS sequence"/>
</dbReference>
<evidence type="ECO:0000313" key="1">
    <source>
        <dbReference type="EMBL" id="MBX8632634.1"/>
    </source>
</evidence>
<sequence length="267" mass="30681">MTQLQDPVKEAERVIEHASRQNIDLKLIGGLAVYFRCPSARSGQLSRNYVDLDFVCSRSQGAKLKDFFVSLGYKPREVFNALQGDRRLIYNDLNNSRRVDIFLDVFEMCHKLDFSKRLSVDRDSYTIPIADLLLTKLQIIEYNAKDMNDMACIFLDHDISDTDDGNHVNGGYISEICAEQWGLYKTVTTNLSNLKEHVSAMNIDTGSKKLIVDRIDKLTGLIESRPKSLKWKMRARVGEKVRWYELPEMDKEVVDSGVMTTRQKTEN</sequence>
<gene>
    <name evidence="1" type="ORF">J9259_09020</name>
</gene>
<name>A0A8J7YLG3_9ARCH</name>
<proteinExistence type="predicted"/>
<dbReference type="Gene3D" id="3.30.460.40">
    <property type="match status" value="1"/>
</dbReference>
<evidence type="ECO:0000313" key="2">
    <source>
        <dbReference type="Proteomes" id="UP000716004"/>
    </source>
</evidence>
<dbReference type="AlphaFoldDB" id="A0A8J7YLG3"/>
<protein>
    <recommendedName>
        <fullName evidence="3">Nucleotidyltransferase family protein</fullName>
    </recommendedName>
</protein>